<feature type="non-terminal residue" evidence="1">
    <location>
        <position position="64"/>
    </location>
</feature>
<name>A0ACB9XLW6_CHAAC</name>
<comment type="caution">
    <text evidence="1">The sequence shown here is derived from an EMBL/GenBank/DDBJ whole genome shotgun (WGS) entry which is preliminary data.</text>
</comment>
<evidence type="ECO:0000313" key="1">
    <source>
        <dbReference type="EMBL" id="KAI4827285.1"/>
    </source>
</evidence>
<accession>A0ACB9XLW6</accession>
<feature type="non-terminal residue" evidence="1">
    <location>
        <position position="1"/>
    </location>
</feature>
<sequence>PLRSTAGGGCWVEIIVPGEVKREGCGGPKGFRHVEQEEEDRERQNGYCKEKRRTAGEVKRESKG</sequence>
<dbReference type="EMBL" id="CM043789">
    <property type="protein sequence ID" value="KAI4827285.1"/>
    <property type="molecule type" value="Genomic_DNA"/>
</dbReference>
<keyword evidence="2" id="KW-1185">Reference proteome</keyword>
<protein>
    <submittedName>
        <fullName evidence="1">Uncharacterized protein</fullName>
    </submittedName>
</protein>
<organism evidence="1 2">
    <name type="scientific">Chaenocephalus aceratus</name>
    <name type="common">Blackfin icefish</name>
    <name type="synonym">Chaenichthys aceratus</name>
    <dbReference type="NCBI Taxonomy" id="36190"/>
    <lineage>
        <taxon>Eukaryota</taxon>
        <taxon>Metazoa</taxon>
        <taxon>Chordata</taxon>
        <taxon>Craniata</taxon>
        <taxon>Vertebrata</taxon>
        <taxon>Euteleostomi</taxon>
        <taxon>Actinopterygii</taxon>
        <taxon>Neopterygii</taxon>
        <taxon>Teleostei</taxon>
        <taxon>Neoteleostei</taxon>
        <taxon>Acanthomorphata</taxon>
        <taxon>Eupercaria</taxon>
        <taxon>Perciformes</taxon>
        <taxon>Notothenioidei</taxon>
        <taxon>Channichthyidae</taxon>
        <taxon>Chaenocephalus</taxon>
    </lineage>
</organism>
<proteinExistence type="predicted"/>
<dbReference type="Proteomes" id="UP001057452">
    <property type="component" value="Chromosome 5"/>
</dbReference>
<evidence type="ECO:0000313" key="2">
    <source>
        <dbReference type="Proteomes" id="UP001057452"/>
    </source>
</evidence>
<gene>
    <name evidence="1" type="ORF">KUCAC02_030690</name>
</gene>
<reference evidence="1" key="1">
    <citation type="submission" date="2022-05" db="EMBL/GenBank/DDBJ databases">
        <title>Chromosome-level genome of Chaenocephalus aceratus.</title>
        <authorList>
            <person name="Park H."/>
        </authorList>
    </citation>
    <scope>NUCLEOTIDE SEQUENCE</scope>
    <source>
        <strain evidence="1">KU_202001</strain>
    </source>
</reference>